<reference evidence="3" key="1">
    <citation type="submission" date="2021-06" db="EMBL/GenBank/DDBJ databases">
        <title>Comparative genomics, transcriptomics and evolutionary studies reveal genomic signatures of adaptation to plant cell wall in hemibiotrophic fungi.</title>
        <authorList>
            <consortium name="DOE Joint Genome Institute"/>
            <person name="Baroncelli R."/>
            <person name="Diaz J.F."/>
            <person name="Benocci T."/>
            <person name="Peng M."/>
            <person name="Battaglia E."/>
            <person name="Haridas S."/>
            <person name="Andreopoulos W."/>
            <person name="Labutti K."/>
            <person name="Pangilinan J."/>
            <person name="Floch G.L."/>
            <person name="Makela M.R."/>
            <person name="Henrissat B."/>
            <person name="Grigoriev I.V."/>
            <person name="Crouch J.A."/>
            <person name="De Vries R.P."/>
            <person name="Sukno S.A."/>
            <person name="Thon M.R."/>
        </authorList>
    </citation>
    <scope>NUCLEOTIDE SEQUENCE</scope>
    <source>
        <strain evidence="3">CBS 125086</strain>
    </source>
</reference>
<name>A0AAD8PJ82_9PEZI</name>
<gene>
    <name evidence="3" type="ORF">LY79DRAFT_573952</name>
</gene>
<dbReference type="RefSeq" id="XP_060406807.1">
    <property type="nucleotide sequence ID" value="XM_060559530.1"/>
</dbReference>
<dbReference type="EMBL" id="JAHLJV010000246">
    <property type="protein sequence ID" value="KAK1561700.1"/>
    <property type="molecule type" value="Genomic_DNA"/>
</dbReference>
<keyword evidence="2" id="KW-0812">Transmembrane</keyword>
<protein>
    <submittedName>
        <fullName evidence="3">Uncharacterized protein</fullName>
    </submittedName>
</protein>
<evidence type="ECO:0000256" key="2">
    <source>
        <dbReference type="SAM" id="Phobius"/>
    </source>
</evidence>
<accession>A0AAD8PJ82</accession>
<evidence type="ECO:0000313" key="4">
    <source>
        <dbReference type="Proteomes" id="UP001230504"/>
    </source>
</evidence>
<evidence type="ECO:0000313" key="3">
    <source>
        <dbReference type="EMBL" id="KAK1561700.1"/>
    </source>
</evidence>
<keyword evidence="4" id="KW-1185">Reference proteome</keyword>
<sequence length="195" mass="21529">MLRSWAPSTRILALVLVGGTLCALIISIVVVFVCHAEVRTQVPLDAANRTMNIHLGYASIPRAILLDDRPLYENLVGFAYDSTVPLMPPSTDTLISPPDPSLSLSSTGDFVPEKLFLWDVESVLRYLRSELTTIDLNGLLLIHPDTSADEIPSPNLNDDDDDDATWMDTKASGSRHQSQNRKRLDKLFDRAADAL</sequence>
<dbReference type="Proteomes" id="UP001230504">
    <property type="component" value="Unassembled WGS sequence"/>
</dbReference>
<evidence type="ECO:0000256" key="1">
    <source>
        <dbReference type="SAM" id="MobiDB-lite"/>
    </source>
</evidence>
<dbReference type="GeneID" id="85443770"/>
<comment type="caution">
    <text evidence="3">The sequence shown here is derived from an EMBL/GenBank/DDBJ whole genome shotgun (WGS) entry which is preliminary data.</text>
</comment>
<organism evidence="3 4">
    <name type="scientific">Colletotrichum navitas</name>
    <dbReference type="NCBI Taxonomy" id="681940"/>
    <lineage>
        <taxon>Eukaryota</taxon>
        <taxon>Fungi</taxon>
        <taxon>Dikarya</taxon>
        <taxon>Ascomycota</taxon>
        <taxon>Pezizomycotina</taxon>
        <taxon>Sordariomycetes</taxon>
        <taxon>Hypocreomycetidae</taxon>
        <taxon>Glomerellales</taxon>
        <taxon>Glomerellaceae</taxon>
        <taxon>Colletotrichum</taxon>
        <taxon>Colletotrichum graminicola species complex</taxon>
    </lineage>
</organism>
<keyword evidence="2" id="KW-1133">Transmembrane helix</keyword>
<feature type="region of interest" description="Disordered" evidence="1">
    <location>
        <begin position="147"/>
        <end position="182"/>
    </location>
</feature>
<keyword evidence="2" id="KW-0472">Membrane</keyword>
<feature type="non-terminal residue" evidence="3">
    <location>
        <position position="195"/>
    </location>
</feature>
<feature type="transmembrane region" description="Helical" evidence="2">
    <location>
        <begin position="12"/>
        <end position="33"/>
    </location>
</feature>
<proteinExistence type="predicted"/>
<dbReference type="AlphaFoldDB" id="A0AAD8PJ82"/>